<evidence type="ECO:0000313" key="1">
    <source>
        <dbReference type="EMBL" id="KKN27064.1"/>
    </source>
</evidence>
<dbReference type="AlphaFoldDB" id="A0A0F9PA78"/>
<reference evidence="1" key="1">
    <citation type="journal article" date="2015" name="Nature">
        <title>Complex archaea that bridge the gap between prokaryotes and eukaryotes.</title>
        <authorList>
            <person name="Spang A."/>
            <person name="Saw J.H."/>
            <person name="Jorgensen S.L."/>
            <person name="Zaremba-Niedzwiedzka K."/>
            <person name="Martijn J."/>
            <person name="Lind A.E."/>
            <person name="van Eijk R."/>
            <person name="Schleper C."/>
            <person name="Guy L."/>
            <person name="Ettema T.J."/>
        </authorList>
    </citation>
    <scope>NUCLEOTIDE SEQUENCE</scope>
</reference>
<feature type="non-terminal residue" evidence="1">
    <location>
        <position position="43"/>
    </location>
</feature>
<proteinExistence type="predicted"/>
<accession>A0A0F9PA78</accession>
<protein>
    <submittedName>
        <fullName evidence="1">Uncharacterized protein</fullName>
    </submittedName>
</protein>
<dbReference type="EMBL" id="LAZR01002671">
    <property type="protein sequence ID" value="KKN27064.1"/>
    <property type="molecule type" value="Genomic_DNA"/>
</dbReference>
<organism evidence="1">
    <name type="scientific">marine sediment metagenome</name>
    <dbReference type="NCBI Taxonomy" id="412755"/>
    <lineage>
        <taxon>unclassified sequences</taxon>
        <taxon>metagenomes</taxon>
        <taxon>ecological metagenomes</taxon>
    </lineage>
</organism>
<comment type="caution">
    <text evidence="1">The sequence shown here is derived from an EMBL/GenBank/DDBJ whole genome shotgun (WGS) entry which is preliminary data.</text>
</comment>
<gene>
    <name evidence="1" type="ORF">LCGC14_0868500</name>
</gene>
<sequence>MAVTCQFDMVPQELCHRGQGPYEQIDNYVAVLHGNHAGTADSR</sequence>
<name>A0A0F9PA78_9ZZZZ</name>